<dbReference type="Gene3D" id="3.40.50.720">
    <property type="entry name" value="NAD(P)-binding Rossmann-like Domain"/>
    <property type="match status" value="1"/>
</dbReference>
<gene>
    <name evidence="1" type="ORF">Bfra_012382</name>
</gene>
<dbReference type="AlphaFoldDB" id="A0A8H6EDN1"/>
<sequence length="154" mass="17578">MVSSDLHFLSDFSEWKTDDIFASLHNVSKLMEIHIVRHFVSLYGTNYPVVFNTVQPGWRQSNLSTEIATLFQKKLESFMERTTEEGARSLVFATSFGKKSLGKYVENGGLLSRLARNCGLSYPAGWRGFAQTLWRDSRAFWIFSRGLCATFMIS</sequence>
<proteinExistence type="predicted"/>
<dbReference type="EMBL" id="JABFCT010000022">
    <property type="protein sequence ID" value="KAF5868472.1"/>
    <property type="molecule type" value="Genomic_DNA"/>
</dbReference>
<name>A0A8H6EDN1_9HELO</name>
<evidence type="ECO:0000313" key="2">
    <source>
        <dbReference type="Proteomes" id="UP000531561"/>
    </source>
</evidence>
<dbReference type="GeneID" id="59266391"/>
<reference evidence="1 2" key="1">
    <citation type="journal article" date="2020" name="Phytopathology">
        <title>A high-quality genome resource of Botrytis fragariae, a new and rapidly spreading fungal pathogen causing strawberry gray mold in the U.S.A.</title>
        <authorList>
            <person name="Wu Y."/>
            <person name="Saski C.A."/>
            <person name="Schnabel G."/>
            <person name="Xiao S."/>
            <person name="Hu M."/>
        </authorList>
    </citation>
    <scope>NUCLEOTIDE SEQUENCE [LARGE SCALE GENOMIC DNA]</scope>
    <source>
        <strain evidence="1 2">BVB16</strain>
    </source>
</reference>
<evidence type="ECO:0000313" key="1">
    <source>
        <dbReference type="EMBL" id="KAF5868472.1"/>
    </source>
</evidence>
<dbReference type="OrthoDB" id="542013at2759"/>
<keyword evidence="2" id="KW-1185">Reference proteome</keyword>
<organism evidence="1 2">
    <name type="scientific">Botrytis fragariae</name>
    <dbReference type="NCBI Taxonomy" id="1964551"/>
    <lineage>
        <taxon>Eukaryota</taxon>
        <taxon>Fungi</taxon>
        <taxon>Dikarya</taxon>
        <taxon>Ascomycota</taxon>
        <taxon>Pezizomycotina</taxon>
        <taxon>Leotiomycetes</taxon>
        <taxon>Helotiales</taxon>
        <taxon>Sclerotiniaceae</taxon>
        <taxon>Botrytis</taxon>
    </lineage>
</organism>
<accession>A0A8H6EDN1</accession>
<dbReference type="RefSeq" id="XP_037187421.1">
    <property type="nucleotide sequence ID" value="XM_037342699.1"/>
</dbReference>
<comment type="caution">
    <text evidence="1">The sequence shown here is derived from an EMBL/GenBank/DDBJ whole genome shotgun (WGS) entry which is preliminary data.</text>
</comment>
<protein>
    <submittedName>
        <fullName evidence="1">Putative short-chain dehydrogenase reductase protein</fullName>
    </submittedName>
</protein>
<dbReference type="Proteomes" id="UP000531561">
    <property type="component" value="Unassembled WGS sequence"/>
</dbReference>